<sequence>MQYGFLPSDPRTTVLEREFRRLLESDLLSYWRTLTEPRVLARRLAALREGNRTTAQIIRQVQQEYGADYYSAERLVRTLYNSGANRAQLEALRAGGYTHKRWLTARDARVRRARGKSRFDHFSMDGVLVPIDEPFLTPAGSRLMYPGDRSLGAPPGEIVNCRCTVVGVMLESTMQVVEQEPSLSLEQLPPDRRVPDDRLLRGTSPIEVFGAMRRWLNERYPLSGTPRFHIAPPPERLKRIQERWLRLAKQRELPEVLVIIDPSARANRFLDEVVIGSQVLNDLKGSVWDRVVGARSLAHEWWHLRRRELLPFYPLEEGSADYFADRAMREATGADTRVFRRYPLLAEAVEKLVQLLGEDWLEATRQVENVRQHLRNALLKRGFPAPLVEEVVEYTRDDELWSTRVYRLLASGGSP</sequence>
<proteinExistence type="predicted"/>
<name>A0A7C3DMT2_MEIRU</name>
<evidence type="ECO:0000313" key="1">
    <source>
        <dbReference type="EMBL" id="HFG20514.1"/>
    </source>
</evidence>
<gene>
    <name evidence="1" type="ORF">ENS82_07305</name>
</gene>
<dbReference type="EMBL" id="DSWI01000016">
    <property type="protein sequence ID" value="HFG20514.1"/>
    <property type="molecule type" value="Genomic_DNA"/>
</dbReference>
<accession>A0A7C3DMT2</accession>
<evidence type="ECO:0008006" key="2">
    <source>
        <dbReference type="Google" id="ProtNLM"/>
    </source>
</evidence>
<comment type="caution">
    <text evidence="1">The sequence shown here is derived from an EMBL/GenBank/DDBJ whole genome shotgun (WGS) entry which is preliminary data.</text>
</comment>
<protein>
    <recommendedName>
        <fullName evidence="2">Phage head morphogenesis domain-containing protein</fullName>
    </recommendedName>
</protein>
<organism evidence="1">
    <name type="scientific">Meiothermus ruber</name>
    <dbReference type="NCBI Taxonomy" id="277"/>
    <lineage>
        <taxon>Bacteria</taxon>
        <taxon>Thermotogati</taxon>
        <taxon>Deinococcota</taxon>
        <taxon>Deinococci</taxon>
        <taxon>Thermales</taxon>
        <taxon>Thermaceae</taxon>
        <taxon>Meiothermus</taxon>
    </lineage>
</organism>
<reference evidence="1" key="1">
    <citation type="journal article" date="2020" name="mSystems">
        <title>Genome- and Community-Level Interaction Insights into Carbon Utilization and Element Cycling Functions of Hydrothermarchaeota in Hydrothermal Sediment.</title>
        <authorList>
            <person name="Zhou Z."/>
            <person name="Liu Y."/>
            <person name="Xu W."/>
            <person name="Pan J."/>
            <person name="Luo Z.H."/>
            <person name="Li M."/>
        </authorList>
    </citation>
    <scope>NUCLEOTIDE SEQUENCE [LARGE SCALE GENOMIC DNA]</scope>
    <source>
        <strain evidence="1">SpSt-524</strain>
    </source>
</reference>
<dbReference type="AlphaFoldDB" id="A0A7C3DMT2"/>